<sequence length="54" mass="6630">MQQQRDFQLNIFTPLEKWELISRSEIVTIRWHRLLDLLPVYQDTSMLVMKLLEL</sequence>
<organism evidence="1 2">
    <name type="scientific">Escherichia coli</name>
    <dbReference type="NCBI Taxonomy" id="562"/>
    <lineage>
        <taxon>Bacteria</taxon>
        <taxon>Pseudomonadati</taxon>
        <taxon>Pseudomonadota</taxon>
        <taxon>Gammaproteobacteria</taxon>
        <taxon>Enterobacterales</taxon>
        <taxon>Enterobacteriaceae</taxon>
        <taxon>Escherichia</taxon>
    </lineage>
</organism>
<evidence type="ECO:0000313" key="1">
    <source>
        <dbReference type="EMBL" id="STE85409.1"/>
    </source>
</evidence>
<protein>
    <submittedName>
        <fullName evidence="1">Uncharacterized protein</fullName>
    </submittedName>
</protein>
<dbReference type="Proteomes" id="UP000255460">
    <property type="component" value="Unassembled WGS sequence"/>
</dbReference>
<name>A0A376KRR0_ECOLX</name>
<gene>
    <name evidence="1" type="ORF">NCTC10418_03014</name>
</gene>
<reference evidence="1 2" key="1">
    <citation type="submission" date="2018-06" db="EMBL/GenBank/DDBJ databases">
        <authorList>
            <consortium name="Pathogen Informatics"/>
            <person name="Doyle S."/>
        </authorList>
    </citation>
    <scope>NUCLEOTIDE SEQUENCE [LARGE SCALE GENOMIC DNA]</scope>
    <source>
        <strain evidence="1 2">NCTC10418</strain>
    </source>
</reference>
<proteinExistence type="predicted"/>
<evidence type="ECO:0000313" key="2">
    <source>
        <dbReference type="Proteomes" id="UP000255460"/>
    </source>
</evidence>
<accession>A0A376KRR0</accession>
<dbReference type="AlphaFoldDB" id="A0A376KRR0"/>
<dbReference type="EMBL" id="UFZQ01000001">
    <property type="protein sequence ID" value="STE85409.1"/>
    <property type="molecule type" value="Genomic_DNA"/>
</dbReference>